<dbReference type="PANTHER" id="PTHR43289">
    <property type="entry name" value="MITOGEN-ACTIVATED PROTEIN KINASE KINASE KINASE 20-RELATED"/>
    <property type="match status" value="1"/>
</dbReference>
<keyword evidence="2" id="KW-0547">Nucleotide-binding</keyword>
<reference evidence="8 9" key="1">
    <citation type="submission" date="2017-06" db="EMBL/GenBank/DDBJ databases">
        <authorList>
            <person name="Kim H.J."/>
            <person name="Triplett B.A."/>
        </authorList>
    </citation>
    <scope>NUCLEOTIDE SEQUENCE [LARGE SCALE GENOMIC DNA]</scope>
    <source>
        <strain evidence="8 9">DSM 14713</strain>
    </source>
</reference>
<dbReference type="AlphaFoldDB" id="A0A250IDG3"/>
<keyword evidence="6" id="KW-1133">Transmembrane helix</keyword>
<keyword evidence="3" id="KW-0418">Kinase</keyword>
<proteinExistence type="predicted"/>
<protein>
    <recommendedName>
        <fullName evidence="7">Protein kinase domain-containing protein</fullName>
    </recommendedName>
</protein>
<evidence type="ECO:0000313" key="8">
    <source>
        <dbReference type="EMBL" id="ATB29192.1"/>
    </source>
</evidence>
<dbReference type="CDD" id="cd14014">
    <property type="entry name" value="STKc_PknB_like"/>
    <property type="match status" value="1"/>
</dbReference>
<evidence type="ECO:0000256" key="4">
    <source>
        <dbReference type="ARBA" id="ARBA00022840"/>
    </source>
</evidence>
<organism evidence="8 9">
    <name type="scientific">Melittangium boletus DSM 14713</name>
    <dbReference type="NCBI Taxonomy" id="1294270"/>
    <lineage>
        <taxon>Bacteria</taxon>
        <taxon>Pseudomonadati</taxon>
        <taxon>Myxococcota</taxon>
        <taxon>Myxococcia</taxon>
        <taxon>Myxococcales</taxon>
        <taxon>Cystobacterineae</taxon>
        <taxon>Archangiaceae</taxon>
        <taxon>Melittangium</taxon>
    </lineage>
</organism>
<dbReference type="GO" id="GO:0005524">
    <property type="term" value="F:ATP binding"/>
    <property type="evidence" value="ECO:0007669"/>
    <property type="project" value="UniProtKB-KW"/>
</dbReference>
<feature type="compositionally biased region" description="Polar residues" evidence="5">
    <location>
        <begin position="332"/>
        <end position="343"/>
    </location>
</feature>
<feature type="transmembrane region" description="Helical" evidence="6">
    <location>
        <begin position="374"/>
        <end position="392"/>
    </location>
</feature>
<dbReference type="InterPro" id="IPR000719">
    <property type="entry name" value="Prot_kinase_dom"/>
</dbReference>
<dbReference type="InterPro" id="IPR008271">
    <property type="entry name" value="Ser/Thr_kinase_AS"/>
</dbReference>
<keyword evidence="4" id="KW-0067">ATP-binding</keyword>
<dbReference type="PROSITE" id="PS00108">
    <property type="entry name" value="PROTEIN_KINASE_ST"/>
    <property type="match status" value="1"/>
</dbReference>
<name>A0A250IDG3_9BACT</name>
<dbReference type="EMBL" id="CP022163">
    <property type="protein sequence ID" value="ATB29192.1"/>
    <property type="molecule type" value="Genomic_DNA"/>
</dbReference>
<dbReference type="Proteomes" id="UP000217289">
    <property type="component" value="Chromosome"/>
</dbReference>
<evidence type="ECO:0000256" key="2">
    <source>
        <dbReference type="ARBA" id="ARBA00022741"/>
    </source>
</evidence>
<feature type="compositionally biased region" description="Low complexity" evidence="5">
    <location>
        <begin position="422"/>
        <end position="431"/>
    </location>
</feature>
<dbReference type="GO" id="GO:0004674">
    <property type="term" value="F:protein serine/threonine kinase activity"/>
    <property type="evidence" value="ECO:0007669"/>
    <property type="project" value="TreeGrafter"/>
</dbReference>
<dbReference type="PANTHER" id="PTHR43289:SF6">
    <property type="entry name" value="SERINE_THREONINE-PROTEIN KINASE NEKL-3"/>
    <property type="match status" value="1"/>
</dbReference>
<dbReference type="Gene3D" id="1.10.510.10">
    <property type="entry name" value="Transferase(Phosphotransferase) domain 1"/>
    <property type="match status" value="1"/>
</dbReference>
<evidence type="ECO:0000256" key="1">
    <source>
        <dbReference type="ARBA" id="ARBA00022679"/>
    </source>
</evidence>
<dbReference type="SUPFAM" id="SSF56112">
    <property type="entry name" value="Protein kinase-like (PK-like)"/>
    <property type="match status" value="1"/>
</dbReference>
<keyword evidence="6" id="KW-0472">Membrane</keyword>
<accession>A0A250IDG3</accession>
<keyword evidence="1" id="KW-0808">Transferase</keyword>
<dbReference type="Gene3D" id="3.30.200.20">
    <property type="entry name" value="Phosphorylase Kinase, domain 1"/>
    <property type="match status" value="1"/>
</dbReference>
<evidence type="ECO:0000256" key="6">
    <source>
        <dbReference type="SAM" id="Phobius"/>
    </source>
</evidence>
<evidence type="ECO:0000259" key="7">
    <source>
        <dbReference type="PROSITE" id="PS50011"/>
    </source>
</evidence>
<dbReference type="PROSITE" id="PS50011">
    <property type="entry name" value="PROTEIN_KINASE_DOM"/>
    <property type="match status" value="1"/>
</dbReference>
<sequence length="595" mass="64797">MRPMTDALHPDHLQPGDRVGPWHILQVLGQGGSARVFKVERDGHPYSMKMALRPLSDAPEELSDEEHVEAEHTYRRLAREAAALFTYATHPNLLRVHAVDFWPNPTKGYSFLITDFIDGDNWHQWRWRKPAHAGRLVDTFSGVVRTVGALHERGVYHRDLKAENILIRRADGRPFLIDFGTVRLPGALTQTLGLPEGVLHLVPPELVAYTRSEAWKRGVPFQGGVSADLYALGVLLYQALTDAHPFSPELPDKELLAAIADTPPTPPHLLNALAPRSLSDIAMRLLEKQPEARYPDTGALLQALEEAADKERHTPAWKKPLTEPDPEAFEASTEQDVSPTRDTSSNEEEPPSGSAPLAESGAREPTPRLLRGRWLIALLAVLLLLLAIGPLFRVASLSSPVAEPDASAPTSRGNPPVHPTQSPDSASSSRGTSRSSVLAAWLCAATTLGCAAAQVHPKPARCPTEATDAMFKELKLTTGSLLRALVDVKQPGTQWQVGLYREGAVIGRVTEGEGLLTEGTLLYGELWTGPGLTDEFGEAAVTGRYTTALLADGRKYPVCIALGGPEARMPRQPGDKSGTVQLPRDAPVNAVWNWR</sequence>
<gene>
    <name evidence="8" type="ORF">MEBOL_002641</name>
</gene>
<feature type="region of interest" description="Disordered" evidence="5">
    <location>
        <begin position="401"/>
        <end position="431"/>
    </location>
</feature>
<evidence type="ECO:0000313" key="9">
    <source>
        <dbReference type="Proteomes" id="UP000217289"/>
    </source>
</evidence>
<dbReference type="KEGG" id="mbd:MEBOL_002641"/>
<dbReference type="InterPro" id="IPR011009">
    <property type="entry name" value="Kinase-like_dom_sf"/>
</dbReference>
<feature type="domain" description="Protein kinase" evidence="7">
    <location>
        <begin position="22"/>
        <end position="305"/>
    </location>
</feature>
<evidence type="ECO:0000256" key="3">
    <source>
        <dbReference type="ARBA" id="ARBA00022777"/>
    </source>
</evidence>
<dbReference type="SMART" id="SM00220">
    <property type="entry name" value="S_TKc"/>
    <property type="match status" value="1"/>
</dbReference>
<keyword evidence="9" id="KW-1185">Reference proteome</keyword>
<keyword evidence="6" id="KW-0812">Transmembrane</keyword>
<evidence type="ECO:0000256" key="5">
    <source>
        <dbReference type="SAM" id="MobiDB-lite"/>
    </source>
</evidence>
<dbReference type="Pfam" id="PF00069">
    <property type="entry name" value="Pkinase"/>
    <property type="match status" value="1"/>
</dbReference>
<feature type="region of interest" description="Disordered" evidence="5">
    <location>
        <begin position="307"/>
        <end position="364"/>
    </location>
</feature>